<dbReference type="AlphaFoldDB" id="A0A1J1HT64"/>
<dbReference type="EMBL" id="CVRI01000014">
    <property type="protein sequence ID" value="CRK89662.1"/>
    <property type="molecule type" value="Genomic_DNA"/>
</dbReference>
<protein>
    <submittedName>
        <fullName evidence="1">CLUMA_CG003523, isoform A</fullName>
    </submittedName>
</protein>
<sequence>MKIIDNRKLKFVNKIMKKIPCWVRWLQSKEYYLNETIKKEENADNHVIKGEEQDVEREGCITP</sequence>
<keyword evidence="2" id="KW-1185">Reference proteome</keyword>
<gene>
    <name evidence="1" type="ORF">CLUMA_CG003523</name>
</gene>
<evidence type="ECO:0000313" key="1">
    <source>
        <dbReference type="EMBL" id="CRK89662.1"/>
    </source>
</evidence>
<name>A0A1J1HT64_9DIPT</name>
<dbReference type="Proteomes" id="UP000183832">
    <property type="component" value="Unassembled WGS sequence"/>
</dbReference>
<evidence type="ECO:0000313" key="2">
    <source>
        <dbReference type="Proteomes" id="UP000183832"/>
    </source>
</evidence>
<organism evidence="1 2">
    <name type="scientific">Clunio marinus</name>
    <dbReference type="NCBI Taxonomy" id="568069"/>
    <lineage>
        <taxon>Eukaryota</taxon>
        <taxon>Metazoa</taxon>
        <taxon>Ecdysozoa</taxon>
        <taxon>Arthropoda</taxon>
        <taxon>Hexapoda</taxon>
        <taxon>Insecta</taxon>
        <taxon>Pterygota</taxon>
        <taxon>Neoptera</taxon>
        <taxon>Endopterygota</taxon>
        <taxon>Diptera</taxon>
        <taxon>Nematocera</taxon>
        <taxon>Chironomoidea</taxon>
        <taxon>Chironomidae</taxon>
        <taxon>Clunio</taxon>
    </lineage>
</organism>
<reference evidence="1 2" key="1">
    <citation type="submission" date="2015-04" db="EMBL/GenBank/DDBJ databases">
        <authorList>
            <person name="Syromyatnikov M.Y."/>
            <person name="Popov V.N."/>
        </authorList>
    </citation>
    <scope>NUCLEOTIDE SEQUENCE [LARGE SCALE GENOMIC DNA]</scope>
</reference>
<accession>A0A1J1HT64</accession>
<proteinExistence type="predicted"/>